<gene>
    <name evidence="5" type="ORF">DWX20_08365</name>
</gene>
<evidence type="ECO:0000313" key="5">
    <source>
        <dbReference type="EMBL" id="RGT55150.1"/>
    </source>
</evidence>
<sequence length="152" mass="17365">MLYNFLMTRKIDCGEYIHWISDVLEKRTEMLLAKGGLTLSQMMVIESFRHSKDGYQTVQDIQNALHVAQPTASGLVKRMEKKGLLKRVDSKDKREKVISLTEEGHAAITNARKGMISTESILLASLSEEESKQFHSLLDKVWNSLDDLKKNR</sequence>
<name>A0A412PD86_9FIRM</name>
<protein>
    <submittedName>
        <fullName evidence="5">MarR family transcriptional regulator</fullName>
    </submittedName>
</protein>
<dbReference type="InterPro" id="IPR036390">
    <property type="entry name" value="WH_DNA-bd_sf"/>
</dbReference>
<feature type="domain" description="HTH marR-type" evidence="4">
    <location>
        <begin position="1"/>
        <end position="143"/>
    </location>
</feature>
<accession>A0A412PD86</accession>
<dbReference type="Pfam" id="PF12802">
    <property type="entry name" value="MarR_2"/>
    <property type="match status" value="1"/>
</dbReference>
<dbReference type="PRINTS" id="PR00598">
    <property type="entry name" value="HTHMARR"/>
</dbReference>
<keyword evidence="3" id="KW-0804">Transcription</keyword>
<dbReference type="AlphaFoldDB" id="A0A412PD86"/>
<evidence type="ECO:0000313" key="6">
    <source>
        <dbReference type="Proteomes" id="UP000284731"/>
    </source>
</evidence>
<evidence type="ECO:0000256" key="3">
    <source>
        <dbReference type="ARBA" id="ARBA00023163"/>
    </source>
</evidence>
<organism evidence="5 6">
    <name type="scientific">Solobacterium moorei</name>
    <dbReference type="NCBI Taxonomy" id="102148"/>
    <lineage>
        <taxon>Bacteria</taxon>
        <taxon>Bacillati</taxon>
        <taxon>Bacillota</taxon>
        <taxon>Erysipelotrichia</taxon>
        <taxon>Erysipelotrichales</taxon>
        <taxon>Erysipelotrichaceae</taxon>
        <taxon>Solobacterium</taxon>
    </lineage>
</organism>
<comment type="caution">
    <text evidence="5">The sequence shown here is derived from an EMBL/GenBank/DDBJ whole genome shotgun (WGS) entry which is preliminary data.</text>
</comment>
<evidence type="ECO:0000256" key="2">
    <source>
        <dbReference type="ARBA" id="ARBA00023125"/>
    </source>
</evidence>
<evidence type="ECO:0000259" key="4">
    <source>
        <dbReference type="PROSITE" id="PS50995"/>
    </source>
</evidence>
<dbReference type="PANTHER" id="PTHR42756:SF1">
    <property type="entry name" value="TRANSCRIPTIONAL REPRESSOR OF EMRAB OPERON"/>
    <property type="match status" value="1"/>
</dbReference>
<keyword evidence="2" id="KW-0238">DNA-binding</keyword>
<dbReference type="GO" id="GO:0003677">
    <property type="term" value="F:DNA binding"/>
    <property type="evidence" value="ECO:0007669"/>
    <property type="project" value="UniProtKB-KW"/>
</dbReference>
<dbReference type="PROSITE" id="PS50995">
    <property type="entry name" value="HTH_MARR_2"/>
    <property type="match status" value="1"/>
</dbReference>
<dbReference type="PANTHER" id="PTHR42756">
    <property type="entry name" value="TRANSCRIPTIONAL REGULATOR, MARR"/>
    <property type="match status" value="1"/>
</dbReference>
<dbReference type="InterPro" id="IPR036388">
    <property type="entry name" value="WH-like_DNA-bd_sf"/>
</dbReference>
<dbReference type="GO" id="GO:0003700">
    <property type="term" value="F:DNA-binding transcription factor activity"/>
    <property type="evidence" value="ECO:0007669"/>
    <property type="project" value="InterPro"/>
</dbReference>
<evidence type="ECO:0000256" key="1">
    <source>
        <dbReference type="ARBA" id="ARBA00023015"/>
    </source>
</evidence>
<dbReference type="EMBL" id="QRWX01000003">
    <property type="protein sequence ID" value="RGT55150.1"/>
    <property type="molecule type" value="Genomic_DNA"/>
</dbReference>
<dbReference type="Proteomes" id="UP000284731">
    <property type="component" value="Unassembled WGS sequence"/>
</dbReference>
<proteinExistence type="predicted"/>
<reference evidence="5 6" key="1">
    <citation type="submission" date="2018-08" db="EMBL/GenBank/DDBJ databases">
        <title>A genome reference for cultivated species of the human gut microbiota.</title>
        <authorList>
            <person name="Zou Y."/>
            <person name="Xue W."/>
            <person name="Luo G."/>
        </authorList>
    </citation>
    <scope>NUCLEOTIDE SEQUENCE [LARGE SCALE GENOMIC DNA]</scope>
    <source>
        <strain evidence="5 6">AF18-46</strain>
    </source>
</reference>
<dbReference type="Gene3D" id="1.10.10.10">
    <property type="entry name" value="Winged helix-like DNA-binding domain superfamily/Winged helix DNA-binding domain"/>
    <property type="match status" value="1"/>
</dbReference>
<dbReference type="InterPro" id="IPR000835">
    <property type="entry name" value="HTH_MarR-typ"/>
</dbReference>
<keyword evidence="1" id="KW-0805">Transcription regulation</keyword>
<dbReference type="SUPFAM" id="SSF46785">
    <property type="entry name" value="Winged helix' DNA-binding domain"/>
    <property type="match status" value="1"/>
</dbReference>
<dbReference type="SMART" id="SM00347">
    <property type="entry name" value="HTH_MARR"/>
    <property type="match status" value="1"/>
</dbReference>